<sequence>MPKSLPYHDFLISHLKDPSYAALCLETHFELEENEALEPELLRLALSNVAEALTEQNMIPEQAKIHLQLDKLLSQQGSEAIYNLGNWLNALGLKLTVNVIQKGENSITNATTNSELTVL</sequence>
<keyword evidence="2" id="KW-1185">Reference proteome</keyword>
<comment type="caution">
    <text evidence="1">The sequence shown here is derived from an EMBL/GenBank/DDBJ whole genome shotgun (WGS) entry which is preliminary data.</text>
</comment>
<dbReference type="AlphaFoldDB" id="A0A8J6XMI0"/>
<dbReference type="EMBL" id="JACXAE010000049">
    <property type="protein sequence ID" value="MBD2773107.1"/>
    <property type="molecule type" value="Genomic_DNA"/>
</dbReference>
<evidence type="ECO:0000313" key="1">
    <source>
        <dbReference type="EMBL" id="MBD2773107.1"/>
    </source>
</evidence>
<protein>
    <submittedName>
        <fullName evidence="1">Transcriptional regulator</fullName>
    </submittedName>
</protein>
<organism evidence="1 2">
    <name type="scientific">Iningainema tapete BLCC-T55</name>
    <dbReference type="NCBI Taxonomy" id="2748662"/>
    <lineage>
        <taxon>Bacteria</taxon>
        <taxon>Bacillati</taxon>
        <taxon>Cyanobacteriota</taxon>
        <taxon>Cyanophyceae</taxon>
        <taxon>Nostocales</taxon>
        <taxon>Scytonemataceae</taxon>
        <taxon>Iningainema tapete</taxon>
    </lineage>
</organism>
<reference evidence="1" key="1">
    <citation type="submission" date="2020-09" db="EMBL/GenBank/DDBJ databases">
        <title>Iningainema tapete sp. nov. (Scytonemataceae, Cyanobacteria) from greenhouses in central Florida (USA) produces two types of nodularin with biosynthetic potential for microcystin-LR and anabaenopeptins.</title>
        <authorList>
            <person name="Berthold D.E."/>
            <person name="Lefler F.W."/>
            <person name="Huang I.-S."/>
            <person name="Abdulla H."/>
            <person name="Zimba P.V."/>
            <person name="Laughinghouse H.D. IV."/>
        </authorList>
    </citation>
    <scope>NUCLEOTIDE SEQUENCE</scope>
    <source>
        <strain evidence="1">BLCCT55</strain>
    </source>
</reference>
<proteinExistence type="predicted"/>
<gene>
    <name evidence="1" type="ORF">ICL16_13795</name>
</gene>
<evidence type="ECO:0000313" key="2">
    <source>
        <dbReference type="Proteomes" id="UP000629098"/>
    </source>
</evidence>
<dbReference type="Proteomes" id="UP000629098">
    <property type="component" value="Unassembled WGS sequence"/>
</dbReference>
<name>A0A8J6XMI0_9CYAN</name>
<dbReference type="RefSeq" id="WP_190828499.1">
    <property type="nucleotide sequence ID" value="NZ_CAWPPI010000049.1"/>
</dbReference>
<accession>A0A8J6XMI0</accession>